<dbReference type="RefSeq" id="WP_046100207.1">
    <property type="nucleotide sequence ID" value="NZ_BKAP01000003.1"/>
</dbReference>
<evidence type="ECO:0000313" key="2">
    <source>
        <dbReference type="Proteomes" id="UP000033530"/>
    </source>
</evidence>
<dbReference type="EMBL" id="LAIU01000005">
    <property type="protein sequence ID" value="KKB25152.1"/>
    <property type="molecule type" value="Genomic_DNA"/>
</dbReference>
<comment type="caution">
    <text evidence="1">The sequence shown here is derived from an EMBL/GenBank/DDBJ whole genome shotgun (WGS) entry which is preliminary data.</text>
</comment>
<sequence>MRNISIIRVLDEDTFFIDAGQNAQIQTQQFIEVLNPKLAYKNLAQVIDVYDDYSICKKLGDKRIFFGDIVNPREVE</sequence>
<protein>
    <submittedName>
        <fullName evidence="1">Uncharacterized protein</fullName>
    </submittedName>
</protein>
<gene>
    <name evidence="1" type="ORF">VV61_08760</name>
</gene>
<name>A0AAJ0NGR1_STACA</name>
<dbReference type="AlphaFoldDB" id="A0AAJ0NGR1"/>
<dbReference type="Proteomes" id="UP000033530">
    <property type="component" value="Unassembled WGS sequence"/>
</dbReference>
<evidence type="ECO:0000313" key="1">
    <source>
        <dbReference type="EMBL" id="KKB25152.1"/>
    </source>
</evidence>
<proteinExistence type="predicted"/>
<reference evidence="1 2" key="1">
    <citation type="submission" date="2015-03" db="EMBL/GenBank/DDBJ databases">
        <title>Draft Genome Sequence of S. carnosus subsp. utilis LTH 7013, Isolated from South Tirolean Ham.</title>
        <authorList>
            <person name="Mueller A."/>
            <person name="Huptas C."/>
            <person name="Wenning M."/>
            <person name="Weiss A."/>
            <person name="Schmidt H."/>
        </authorList>
    </citation>
    <scope>NUCLEOTIDE SEQUENCE [LARGE SCALE GENOMIC DNA]</scope>
    <source>
        <strain evidence="1 2">LTH7013</strain>
    </source>
</reference>
<organism evidence="1 2">
    <name type="scientific">Staphylococcus carnosus</name>
    <dbReference type="NCBI Taxonomy" id="1281"/>
    <lineage>
        <taxon>Bacteria</taxon>
        <taxon>Bacillati</taxon>
        <taxon>Bacillota</taxon>
        <taxon>Bacilli</taxon>
        <taxon>Bacillales</taxon>
        <taxon>Staphylococcaceae</taxon>
        <taxon>Staphylococcus</taxon>
    </lineage>
</organism>
<accession>A0AAJ0NGR1</accession>